<dbReference type="InterPro" id="IPR029044">
    <property type="entry name" value="Nucleotide-diphossugar_trans"/>
</dbReference>
<dbReference type="PANTHER" id="PTHR22916:SF3">
    <property type="entry name" value="UDP-GLCNAC:BETAGAL BETA-1,3-N-ACETYLGLUCOSAMINYLTRANSFERASE-LIKE PROTEIN 1"/>
    <property type="match status" value="1"/>
</dbReference>
<keyword evidence="1" id="KW-0472">Membrane</keyword>
<feature type="domain" description="Glycosyltransferase 2-like" evidence="2">
    <location>
        <begin position="6"/>
        <end position="125"/>
    </location>
</feature>
<sequence>MQPLLSIIVPAYNVEKYLAQCLDSVVRQDNGKLEIVLVNDGSTDGTEAVCQAYAQRYPFIRAFSQENLGLSAARNFGIRRAAGQYLNFLDSDDLLPDGAVAAICAALEAKLPDVLVGLYERLEEATGARTPCGYRLEKEQVDTLRGEALLRYLMTGRVYDWYAWLVTVSAAYLRRTDAYFCEGVYFEDARWTPGVLLRAGSVLYLDEPLYVYRCGRAGSITATFSEKAFVNKLELFSFFEQFAEAEQLSEQTKRLLYTNISNSYVSILFDSWAFPKARRKAYLEKMRPYKFILASSPRAYHRLLDKLWSVFGLTFVSFLLHLRAKWVRKRMR</sequence>
<name>A0A9D1IEL5_9FIRM</name>
<dbReference type="Gene3D" id="3.90.550.10">
    <property type="entry name" value="Spore Coat Polysaccharide Biosynthesis Protein SpsA, Chain A"/>
    <property type="match status" value="1"/>
</dbReference>
<evidence type="ECO:0000256" key="1">
    <source>
        <dbReference type="SAM" id="Phobius"/>
    </source>
</evidence>
<dbReference type="InterPro" id="IPR001173">
    <property type="entry name" value="Glyco_trans_2-like"/>
</dbReference>
<dbReference type="EMBL" id="DVMW01000030">
    <property type="protein sequence ID" value="HIU35897.1"/>
    <property type="molecule type" value="Genomic_DNA"/>
</dbReference>
<keyword evidence="1" id="KW-0812">Transmembrane</keyword>
<dbReference type="Pfam" id="PF00535">
    <property type="entry name" value="Glycos_transf_2"/>
    <property type="match status" value="1"/>
</dbReference>
<evidence type="ECO:0000313" key="3">
    <source>
        <dbReference type="EMBL" id="HIU35897.1"/>
    </source>
</evidence>
<dbReference type="SUPFAM" id="SSF53448">
    <property type="entry name" value="Nucleotide-diphospho-sugar transferases"/>
    <property type="match status" value="1"/>
</dbReference>
<accession>A0A9D1IEL5</accession>
<proteinExistence type="predicted"/>
<keyword evidence="1" id="KW-1133">Transmembrane helix</keyword>
<protein>
    <submittedName>
        <fullName evidence="3">Glycosyltransferase</fullName>
    </submittedName>
</protein>
<evidence type="ECO:0000313" key="4">
    <source>
        <dbReference type="Proteomes" id="UP000824071"/>
    </source>
</evidence>
<dbReference type="CDD" id="cd00761">
    <property type="entry name" value="Glyco_tranf_GTA_type"/>
    <property type="match status" value="1"/>
</dbReference>
<dbReference type="Proteomes" id="UP000824071">
    <property type="component" value="Unassembled WGS sequence"/>
</dbReference>
<gene>
    <name evidence="3" type="ORF">IAC53_04720</name>
</gene>
<feature type="transmembrane region" description="Helical" evidence="1">
    <location>
        <begin position="307"/>
        <end position="324"/>
    </location>
</feature>
<reference evidence="3" key="2">
    <citation type="journal article" date="2021" name="PeerJ">
        <title>Extensive microbial diversity within the chicken gut microbiome revealed by metagenomics and culture.</title>
        <authorList>
            <person name="Gilroy R."/>
            <person name="Ravi A."/>
            <person name="Getino M."/>
            <person name="Pursley I."/>
            <person name="Horton D.L."/>
            <person name="Alikhan N.F."/>
            <person name="Baker D."/>
            <person name="Gharbi K."/>
            <person name="Hall N."/>
            <person name="Watson M."/>
            <person name="Adriaenssens E.M."/>
            <person name="Foster-Nyarko E."/>
            <person name="Jarju S."/>
            <person name="Secka A."/>
            <person name="Antonio M."/>
            <person name="Oren A."/>
            <person name="Chaudhuri R.R."/>
            <person name="La Ragione R."/>
            <person name="Hildebrand F."/>
            <person name="Pallen M.J."/>
        </authorList>
    </citation>
    <scope>NUCLEOTIDE SEQUENCE</scope>
    <source>
        <strain evidence="3">ChiGjej1B1-19959</strain>
    </source>
</reference>
<dbReference type="GO" id="GO:0016758">
    <property type="term" value="F:hexosyltransferase activity"/>
    <property type="evidence" value="ECO:0007669"/>
    <property type="project" value="UniProtKB-ARBA"/>
</dbReference>
<dbReference type="AlphaFoldDB" id="A0A9D1IEL5"/>
<reference evidence="3" key="1">
    <citation type="submission" date="2020-10" db="EMBL/GenBank/DDBJ databases">
        <authorList>
            <person name="Gilroy R."/>
        </authorList>
    </citation>
    <scope>NUCLEOTIDE SEQUENCE</scope>
    <source>
        <strain evidence="3">ChiGjej1B1-19959</strain>
    </source>
</reference>
<evidence type="ECO:0000259" key="2">
    <source>
        <dbReference type="Pfam" id="PF00535"/>
    </source>
</evidence>
<comment type="caution">
    <text evidence="3">The sequence shown here is derived from an EMBL/GenBank/DDBJ whole genome shotgun (WGS) entry which is preliminary data.</text>
</comment>
<dbReference type="PANTHER" id="PTHR22916">
    <property type="entry name" value="GLYCOSYLTRANSFERASE"/>
    <property type="match status" value="1"/>
</dbReference>
<organism evidence="3 4">
    <name type="scientific">Candidatus Fimenecus excrementigallinarum</name>
    <dbReference type="NCBI Taxonomy" id="2840816"/>
    <lineage>
        <taxon>Bacteria</taxon>
        <taxon>Bacillati</taxon>
        <taxon>Bacillota</taxon>
        <taxon>Clostridia</taxon>
        <taxon>Candidatus Fimenecus</taxon>
    </lineage>
</organism>